<evidence type="ECO:0000313" key="3">
    <source>
        <dbReference type="Proteomes" id="UP000322214"/>
    </source>
</evidence>
<feature type="transmembrane region" description="Helical" evidence="1">
    <location>
        <begin position="83"/>
        <end position="104"/>
    </location>
</feature>
<organism evidence="2 3">
    <name type="scientific">Mariniblastus fucicola</name>
    <dbReference type="NCBI Taxonomy" id="980251"/>
    <lineage>
        <taxon>Bacteria</taxon>
        <taxon>Pseudomonadati</taxon>
        <taxon>Planctomycetota</taxon>
        <taxon>Planctomycetia</taxon>
        <taxon>Pirellulales</taxon>
        <taxon>Pirellulaceae</taxon>
        <taxon>Mariniblastus</taxon>
    </lineage>
</organism>
<keyword evidence="1" id="KW-0812">Transmembrane</keyword>
<feature type="transmembrane region" description="Helical" evidence="1">
    <location>
        <begin position="446"/>
        <end position="464"/>
    </location>
</feature>
<dbReference type="RefSeq" id="WP_075082639.1">
    <property type="nucleotide sequence ID" value="NZ_CP042912.1"/>
</dbReference>
<dbReference type="OrthoDB" id="9787129at2"/>
<dbReference type="GO" id="GO:0015128">
    <property type="term" value="F:gluconate transmembrane transporter activity"/>
    <property type="evidence" value="ECO:0007669"/>
    <property type="project" value="InterPro"/>
</dbReference>
<dbReference type="Proteomes" id="UP000322214">
    <property type="component" value="Chromosome"/>
</dbReference>
<feature type="transmembrane region" description="Helical" evidence="1">
    <location>
        <begin position="255"/>
        <end position="275"/>
    </location>
</feature>
<dbReference type="Pfam" id="PF02447">
    <property type="entry name" value="GntP_permease"/>
    <property type="match status" value="2"/>
</dbReference>
<feature type="transmembrane region" description="Helical" evidence="1">
    <location>
        <begin position="45"/>
        <end position="63"/>
    </location>
</feature>
<dbReference type="KEGG" id="mff:MFFC18_01780"/>
<dbReference type="GO" id="GO:0005886">
    <property type="term" value="C:plasma membrane"/>
    <property type="evidence" value="ECO:0007669"/>
    <property type="project" value="TreeGrafter"/>
</dbReference>
<proteinExistence type="predicted"/>
<keyword evidence="1" id="KW-1133">Transmembrane helix</keyword>
<protein>
    <submittedName>
        <fullName evidence="2">Inner membrane permease YgbN</fullName>
    </submittedName>
</protein>
<feature type="transmembrane region" description="Helical" evidence="1">
    <location>
        <begin position="368"/>
        <end position="390"/>
    </location>
</feature>
<feature type="transmembrane region" description="Helical" evidence="1">
    <location>
        <begin position="125"/>
        <end position="158"/>
    </location>
</feature>
<feature type="transmembrane region" description="Helical" evidence="1">
    <location>
        <begin position="325"/>
        <end position="348"/>
    </location>
</feature>
<evidence type="ECO:0000256" key="1">
    <source>
        <dbReference type="SAM" id="Phobius"/>
    </source>
</evidence>
<dbReference type="EMBL" id="CP042912">
    <property type="protein sequence ID" value="QEG20331.1"/>
    <property type="molecule type" value="Genomic_DNA"/>
</dbReference>
<feature type="transmembrane region" description="Helical" evidence="1">
    <location>
        <begin position="196"/>
        <end position="222"/>
    </location>
</feature>
<feature type="transmembrane region" description="Helical" evidence="1">
    <location>
        <begin position="164"/>
        <end position="184"/>
    </location>
</feature>
<feature type="transmembrane region" description="Helical" evidence="1">
    <location>
        <begin position="485"/>
        <end position="508"/>
    </location>
</feature>
<sequence>MPLSTFLVALQDSSQSLSLTYLLTLLVLSVFVLLFLILKLRMQAFLALILASLFVAIGSSKELTNGAGTLELATIGGQIQSGMGSSLGFIATIIGLGAIFGSLLEHSGGAQSLAKSLLRIFGEKRASWAMVVTGFIISIPVFLDVALVIIAPILYALSRKTGKSVLAFGLPLLAGLMVTHAFVPPTPGPVWVAYEMGVGLGWVILFGCIVGFPTAIIGGILVPKRMAEKLYIAPPEEIADAEVAATENDASLPSLTSILVLIGLPILLILVGTIVKENVAKDIERAAIVESLEPEQQTNAKARKSAYESAVKTKISESNTITKTLLFLGHPIIALLLATLGALIYLGYGRGYDKSVLMDVTTKSLGPAGIIILITGAGGVFKGIMGASGVSEALSIACENWGIHVLVLAYLFAVFVRVAQGSATVAMVTAGGLMSGMAEGLSQPQLALVVVAIAAGASAVSHVNDSGFWMVSRYMLMTEKQTFQTWTVISTVVSVVGFLLALGLWYLIPLIGL</sequence>
<gene>
    <name evidence="2" type="primary">ygbN</name>
    <name evidence="2" type="ORF">MFFC18_01780</name>
</gene>
<dbReference type="InterPro" id="IPR003474">
    <property type="entry name" value="Glcn_transporter"/>
</dbReference>
<reference evidence="2 3" key="1">
    <citation type="submission" date="2019-08" db="EMBL/GenBank/DDBJ databases">
        <title>Deep-cultivation of Planctomycetes and their phenomic and genomic characterization uncovers novel biology.</title>
        <authorList>
            <person name="Wiegand S."/>
            <person name="Jogler M."/>
            <person name="Boedeker C."/>
            <person name="Pinto D."/>
            <person name="Vollmers J."/>
            <person name="Rivas-Marin E."/>
            <person name="Kohn T."/>
            <person name="Peeters S.H."/>
            <person name="Heuer A."/>
            <person name="Rast P."/>
            <person name="Oberbeckmann S."/>
            <person name="Bunk B."/>
            <person name="Jeske O."/>
            <person name="Meyerdierks A."/>
            <person name="Storesund J.E."/>
            <person name="Kallscheuer N."/>
            <person name="Luecker S."/>
            <person name="Lage O.M."/>
            <person name="Pohl T."/>
            <person name="Merkel B.J."/>
            <person name="Hornburger P."/>
            <person name="Mueller R.-W."/>
            <person name="Bruemmer F."/>
            <person name="Labrenz M."/>
            <person name="Spormann A.M."/>
            <person name="Op den Camp H."/>
            <person name="Overmann J."/>
            <person name="Amann R."/>
            <person name="Jetten M.S.M."/>
            <person name="Mascher T."/>
            <person name="Medema M.H."/>
            <person name="Devos D.P."/>
            <person name="Kaster A.-K."/>
            <person name="Ovreas L."/>
            <person name="Rohde M."/>
            <person name="Galperin M.Y."/>
            <person name="Jogler C."/>
        </authorList>
    </citation>
    <scope>NUCLEOTIDE SEQUENCE [LARGE SCALE GENOMIC DNA]</scope>
    <source>
        <strain evidence="2 3">FC18</strain>
    </source>
</reference>
<keyword evidence="3" id="KW-1185">Reference proteome</keyword>
<accession>A0A5B9PB36</accession>
<keyword evidence="1" id="KW-0472">Membrane</keyword>
<feature type="transmembrane region" description="Helical" evidence="1">
    <location>
        <begin position="20"/>
        <end position="38"/>
    </location>
</feature>
<name>A0A5B9PB36_9BACT</name>
<dbReference type="PANTHER" id="PTHR30354:SF25">
    <property type="entry name" value="INNER MEMBRANE PERMEASE YGBN"/>
    <property type="match status" value="1"/>
</dbReference>
<evidence type="ECO:0000313" key="2">
    <source>
        <dbReference type="EMBL" id="QEG20331.1"/>
    </source>
</evidence>
<dbReference type="PANTHER" id="PTHR30354">
    <property type="entry name" value="GNT FAMILY GLUCONATE TRANSPORTER"/>
    <property type="match status" value="1"/>
</dbReference>
<feature type="transmembrane region" description="Helical" evidence="1">
    <location>
        <begin position="402"/>
        <end position="426"/>
    </location>
</feature>
<dbReference type="AlphaFoldDB" id="A0A5B9PB36"/>